<keyword evidence="4" id="KW-0645">Protease</keyword>
<dbReference type="Pfam" id="PF02517">
    <property type="entry name" value="Rce1-like"/>
    <property type="match status" value="1"/>
</dbReference>
<dbReference type="Proteomes" id="UP000750197">
    <property type="component" value="Unassembled WGS sequence"/>
</dbReference>
<evidence type="ECO:0000256" key="2">
    <source>
        <dbReference type="SAM" id="Phobius"/>
    </source>
</evidence>
<feature type="transmembrane region" description="Helical" evidence="2">
    <location>
        <begin position="174"/>
        <end position="193"/>
    </location>
</feature>
<feature type="transmembrane region" description="Helical" evidence="2">
    <location>
        <begin position="269"/>
        <end position="288"/>
    </location>
</feature>
<feature type="transmembrane region" description="Helical" evidence="2">
    <location>
        <begin position="333"/>
        <end position="351"/>
    </location>
</feature>
<evidence type="ECO:0000313" key="4">
    <source>
        <dbReference type="EMBL" id="MBX8643479.1"/>
    </source>
</evidence>
<sequence>MAEEQKSSKSSRKECYNCWRLIPEDSKFCPFCGFDQIEKAGFKLISEQKEGSVTQGQTYSQTVTTPQYTNTAYSSASHNYTQYGMAGSMSPAYTGNYPRQTVPRRFGWVDIARFIGAFGAFIYLIALVIEIAAVYLYTEYIPLMASFPQPFPFYFVIPPFPTVLINGVYSTGYYVAYPLIAVIATLCFVYMLTVSRNFKREISFSYRGKAGSTLFLIGGLFMAYIFLSYAIVLIAAAFGQSLPAPDFGAIPNYMLIFELIFAPVWEETIYRMMIIGIPILIYAALTHSGDGRKWWKYLLGGNMKITKPVIVMMLISASIFGVAHWAADSGWGLWKIFPAAVAGLILAYLFVRKGLWASILFHFSVDAAGIITSPANNNALLNSTMDGFLFIWIVVGAIFFVYWLMVLYGFVTGIKTLPPSVTSRYAAAATGSSNSENTQSTAGTDEKPPTLSPSYAHFDAGTGTAVAPQTYQHPSGIQSPQAQQEGHNLTQYSGRIPTTPSELAFGYVCSNCGGLEAKYENGKFICVYCGHESDK</sequence>
<feature type="region of interest" description="Disordered" evidence="1">
    <location>
        <begin position="432"/>
        <end position="454"/>
    </location>
</feature>
<dbReference type="EC" id="3.4.24.-" evidence="4"/>
<dbReference type="EMBL" id="JAHEAC010000008">
    <property type="protein sequence ID" value="MBX8643479.1"/>
    <property type="molecule type" value="Genomic_DNA"/>
</dbReference>
<feature type="region of interest" description="Disordered" evidence="1">
    <location>
        <begin position="469"/>
        <end position="493"/>
    </location>
</feature>
<organism evidence="4 5">
    <name type="scientific">Candidatus Sysuiplasma superficiale</name>
    <dbReference type="NCBI Taxonomy" id="2823368"/>
    <lineage>
        <taxon>Archaea</taxon>
        <taxon>Methanobacteriati</taxon>
        <taxon>Thermoplasmatota</taxon>
        <taxon>Thermoplasmata</taxon>
        <taxon>Candidatus Sysuiplasmatales</taxon>
        <taxon>Candidatus Sysuiplasmataceae</taxon>
        <taxon>Candidatus Sysuiplasma</taxon>
    </lineage>
</organism>
<feature type="compositionally biased region" description="Polar residues" evidence="1">
    <location>
        <begin position="432"/>
        <end position="443"/>
    </location>
</feature>
<name>A0A8J8CCA6_9ARCH</name>
<dbReference type="AlphaFoldDB" id="A0A8J8CCA6"/>
<evidence type="ECO:0000313" key="5">
    <source>
        <dbReference type="Proteomes" id="UP000750197"/>
    </source>
</evidence>
<keyword evidence="2" id="KW-0472">Membrane</keyword>
<proteinExistence type="predicted"/>
<evidence type="ECO:0000256" key="1">
    <source>
        <dbReference type="SAM" id="MobiDB-lite"/>
    </source>
</evidence>
<accession>A0A8J8CCA6</accession>
<dbReference type="GO" id="GO:0008237">
    <property type="term" value="F:metallopeptidase activity"/>
    <property type="evidence" value="ECO:0007669"/>
    <property type="project" value="UniProtKB-KW"/>
</dbReference>
<dbReference type="GO" id="GO:0080120">
    <property type="term" value="P:CAAX-box protein maturation"/>
    <property type="evidence" value="ECO:0007669"/>
    <property type="project" value="UniProtKB-ARBA"/>
</dbReference>
<comment type="caution">
    <text evidence="4">The sequence shown here is derived from an EMBL/GenBank/DDBJ whole genome shotgun (WGS) entry which is preliminary data.</text>
</comment>
<dbReference type="GO" id="GO:0004175">
    <property type="term" value="F:endopeptidase activity"/>
    <property type="evidence" value="ECO:0007669"/>
    <property type="project" value="UniProtKB-ARBA"/>
</dbReference>
<keyword evidence="4" id="KW-0482">Metalloprotease</keyword>
<evidence type="ECO:0000259" key="3">
    <source>
        <dbReference type="Pfam" id="PF02517"/>
    </source>
</evidence>
<feature type="transmembrane region" description="Helical" evidence="2">
    <location>
        <begin position="309"/>
        <end position="327"/>
    </location>
</feature>
<keyword evidence="4" id="KW-0378">Hydrolase</keyword>
<feature type="transmembrane region" description="Helical" evidence="2">
    <location>
        <begin position="358"/>
        <end position="375"/>
    </location>
</feature>
<keyword evidence="2" id="KW-1133">Transmembrane helix</keyword>
<feature type="transmembrane region" description="Helical" evidence="2">
    <location>
        <begin position="214"/>
        <end position="238"/>
    </location>
</feature>
<feature type="domain" description="CAAX prenyl protease 2/Lysostaphin resistance protein A-like" evidence="3">
    <location>
        <begin position="253"/>
        <end position="367"/>
    </location>
</feature>
<gene>
    <name evidence="4" type="ORF">KIY12_01940</name>
</gene>
<feature type="transmembrane region" description="Helical" evidence="2">
    <location>
        <begin position="114"/>
        <end position="137"/>
    </location>
</feature>
<dbReference type="InterPro" id="IPR003675">
    <property type="entry name" value="Rce1/LyrA-like_dom"/>
</dbReference>
<protein>
    <submittedName>
        <fullName evidence="4">CPBP family intramembrane metalloprotease</fullName>
        <ecNumber evidence="4">3.4.24.-</ecNumber>
    </submittedName>
</protein>
<keyword evidence="2" id="KW-0812">Transmembrane</keyword>
<reference evidence="4" key="1">
    <citation type="submission" date="2021-05" db="EMBL/GenBank/DDBJ databases">
        <title>Genomic insights into ecological role and evolution of a novel Thermoplasmata order Candidatus Sysuiplasmatales.</title>
        <authorList>
            <person name="Yuan Y."/>
        </authorList>
    </citation>
    <scope>NUCLEOTIDE SEQUENCE</scope>
    <source>
        <strain evidence="4">TUT19-bin139</strain>
    </source>
</reference>
<feature type="transmembrane region" description="Helical" evidence="2">
    <location>
        <begin position="387"/>
        <end position="411"/>
    </location>
</feature>